<dbReference type="EMBL" id="SDOX01000175">
    <property type="protein sequence ID" value="TFJ80314.1"/>
    <property type="molecule type" value="Genomic_DNA"/>
</dbReference>
<sequence>MNEAVLTELELLRGIFVEEGSLLIRGEGEKGEENLPTELLEISIFCRPRTADRPEEELVHARLQLGLDKVEGEGWGRREEEEGGREGGREEGREGGRRNHGRGNFRTFHTRDFAKARSGGTLTSQPIYPKRKHNTNTKVPSIKASAVAPADMASNFSTESEMERSPAKLGLKEEEYDRLVHVHAFRQRHLRTMTGIHPPLPLCDEWTPRPARPVQSLRPWNAQDSLPFRLHTYLWTGSGGLTRLDHAHPRRASDAPPPSVSKRLFQEEVSTCRLVIARRNFQSIHGPLPAREGGREGGREGKEEKEEDTFSLDVLAGKERDKTNLEALAALQARGREGGREGGRPAVRTDSMSIYAYT</sequence>
<dbReference type="OrthoDB" id="10494006at2759"/>
<protein>
    <submittedName>
        <fullName evidence="2">Uncharacterized protein</fullName>
    </submittedName>
</protein>
<name>A0A4D9CP77_9STRA</name>
<proteinExistence type="predicted"/>
<evidence type="ECO:0000313" key="3">
    <source>
        <dbReference type="Proteomes" id="UP000355283"/>
    </source>
</evidence>
<feature type="compositionally biased region" description="Basic and acidic residues" evidence="1">
    <location>
        <begin position="74"/>
        <end position="97"/>
    </location>
</feature>
<feature type="compositionally biased region" description="Basic and acidic residues" evidence="1">
    <location>
        <begin position="334"/>
        <end position="343"/>
    </location>
</feature>
<keyword evidence="3" id="KW-1185">Reference proteome</keyword>
<gene>
    <name evidence="2" type="ORF">NSK_008457</name>
</gene>
<feature type="compositionally biased region" description="Basic and acidic residues" evidence="1">
    <location>
        <begin position="292"/>
        <end position="304"/>
    </location>
</feature>
<accession>A0A4D9CP77</accession>
<evidence type="ECO:0000313" key="2">
    <source>
        <dbReference type="EMBL" id="TFJ80314.1"/>
    </source>
</evidence>
<feature type="region of interest" description="Disordered" evidence="1">
    <location>
        <begin position="285"/>
        <end position="318"/>
    </location>
</feature>
<feature type="region of interest" description="Disordered" evidence="1">
    <location>
        <begin position="74"/>
        <end position="135"/>
    </location>
</feature>
<evidence type="ECO:0000256" key="1">
    <source>
        <dbReference type="SAM" id="MobiDB-lite"/>
    </source>
</evidence>
<feature type="region of interest" description="Disordered" evidence="1">
    <location>
        <begin position="332"/>
        <end position="358"/>
    </location>
</feature>
<reference evidence="2 3" key="1">
    <citation type="submission" date="2019-01" db="EMBL/GenBank/DDBJ databases">
        <title>Nuclear Genome Assembly of the Microalgal Biofuel strain Nannochloropsis salina CCMP1776.</title>
        <authorList>
            <person name="Hovde B."/>
        </authorList>
    </citation>
    <scope>NUCLEOTIDE SEQUENCE [LARGE SCALE GENOMIC DNA]</scope>
    <source>
        <strain evidence="2 3">CCMP1776</strain>
    </source>
</reference>
<comment type="caution">
    <text evidence="2">The sequence shown here is derived from an EMBL/GenBank/DDBJ whole genome shotgun (WGS) entry which is preliminary data.</text>
</comment>
<dbReference type="Proteomes" id="UP000355283">
    <property type="component" value="Unassembled WGS sequence"/>
</dbReference>
<dbReference type="AlphaFoldDB" id="A0A4D9CP77"/>
<organism evidence="2 3">
    <name type="scientific">Nannochloropsis salina CCMP1776</name>
    <dbReference type="NCBI Taxonomy" id="1027361"/>
    <lineage>
        <taxon>Eukaryota</taxon>
        <taxon>Sar</taxon>
        <taxon>Stramenopiles</taxon>
        <taxon>Ochrophyta</taxon>
        <taxon>Eustigmatophyceae</taxon>
        <taxon>Eustigmatales</taxon>
        <taxon>Monodopsidaceae</taxon>
        <taxon>Microchloropsis</taxon>
        <taxon>Microchloropsis salina</taxon>
    </lineage>
</organism>